<dbReference type="EMBL" id="AP019860">
    <property type="protein sequence ID" value="BBM82047.1"/>
    <property type="molecule type" value="Genomic_DNA"/>
</dbReference>
<evidence type="ECO:0000256" key="1">
    <source>
        <dbReference type="ARBA" id="ARBA00012513"/>
    </source>
</evidence>
<keyword evidence="6 7" id="KW-0067">ATP-binding</keyword>
<evidence type="ECO:0000256" key="4">
    <source>
        <dbReference type="ARBA" id="ARBA00022741"/>
    </source>
</evidence>
<dbReference type="OrthoDB" id="6111975at2"/>
<dbReference type="SUPFAM" id="SSF56112">
    <property type="entry name" value="Protein kinase-like (PK-like)"/>
    <property type="match status" value="1"/>
</dbReference>
<feature type="domain" description="Protein kinase" evidence="8">
    <location>
        <begin position="13"/>
        <end position="275"/>
    </location>
</feature>
<dbReference type="CDD" id="cd14014">
    <property type="entry name" value="STKc_PknB_like"/>
    <property type="match status" value="1"/>
</dbReference>
<evidence type="ECO:0000313" key="10">
    <source>
        <dbReference type="Proteomes" id="UP000326354"/>
    </source>
</evidence>
<feature type="binding site" evidence="7">
    <location>
        <position position="42"/>
    </location>
    <ligand>
        <name>ATP</name>
        <dbReference type="ChEBI" id="CHEBI:30616"/>
    </ligand>
</feature>
<dbReference type="KEGG" id="uam:UABAM_00390"/>
<dbReference type="Gene3D" id="3.90.1580.10">
    <property type="entry name" value="paralog of FGE (formylglycine-generating enzyme)"/>
    <property type="match status" value="1"/>
</dbReference>
<dbReference type="Proteomes" id="UP000326354">
    <property type="component" value="Chromosome"/>
</dbReference>
<evidence type="ECO:0000259" key="8">
    <source>
        <dbReference type="PROSITE" id="PS50011"/>
    </source>
</evidence>
<dbReference type="SUPFAM" id="SSF48371">
    <property type="entry name" value="ARM repeat"/>
    <property type="match status" value="1"/>
</dbReference>
<dbReference type="EC" id="2.7.11.1" evidence="1"/>
<dbReference type="PANTHER" id="PTHR43289:SF34">
    <property type="entry name" value="SERINE_THREONINE-PROTEIN KINASE YBDM-RELATED"/>
    <property type="match status" value="1"/>
</dbReference>
<dbReference type="PROSITE" id="PS00108">
    <property type="entry name" value="PROTEIN_KINASE_ST"/>
    <property type="match status" value="1"/>
</dbReference>
<dbReference type="SUPFAM" id="SSF56436">
    <property type="entry name" value="C-type lectin-like"/>
    <property type="match status" value="1"/>
</dbReference>
<dbReference type="GO" id="GO:0004674">
    <property type="term" value="F:protein serine/threonine kinase activity"/>
    <property type="evidence" value="ECO:0007669"/>
    <property type="project" value="UniProtKB-KW"/>
</dbReference>
<dbReference type="InterPro" id="IPR016187">
    <property type="entry name" value="CTDL_fold"/>
</dbReference>
<dbReference type="Gene3D" id="1.10.510.10">
    <property type="entry name" value="Transferase(Phosphotransferase) domain 1"/>
    <property type="match status" value="1"/>
</dbReference>
<dbReference type="RefSeq" id="WP_151966304.1">
    <property type="nucleotide sequence ID" value="NZ_AP019860.1"/>
</dbReference>
<keyword evidence="5 9" id="KW-0418">Kinase</keyword>
<dbReference type="Pfam" id="PF03781">
    <property type="entry name" value="FGE-sulfatase"/>
    <property type="match status" value="1"/>
</dbReference>
<dbReference type="InterPro" id="IPR005532">
    <property type="entry name" value="SUMF_dom"/>
</dbReference>
<dbReference type="PANTHER" id="PTHR43289">
    <property type="entry name" value="MITOGEN-ACTIVATED PROTEIN KINASE KINASE KINASE 20-RELATED"/>
    <property type="match status" value="1"/>
</dbReference>
<proteinExistence type="predicted"/>
<protein>
    <recommendedName>
        <fullName evidence="1">non-specific serine/threonine protein kinase</fullName>
        <ecNumber evidence="1">2.7.11.1</ecNumber>
    </recommendedName>
</protein>
<dbReference type="Gene3D" id="3.30.200.20">
    <property type="entry name" value="Phosphorylase Kinase, domain 1"/>
    <property type="match status" value="1"/>
</dbReference>
<name>A0A5S9II76_UABAM</name>
<dbReference type="PROSITE" id="PS00107">
    <property type="entry name" value="PROTEIN_KINASE_ATP"/>
    <property type="match status" value="1"/>
</dbReference>
<keyword evidence="2 9" id="KW-0723">Serine/threonine-protein kinase</keyword>
<accession>A0A5S9II76</accession>
<evidence type="ECO:0000256" key="3">
    <source>
        <dbReference type="ARBA" id="ARBA00022679"/>
    </source>
</evidence>
<sequence length="899" mass="104343">MSDVLIGKEIGGAVILEFLGKGAMGEVYRAYDSKLNTSVAIKTLKKDLVDSPEVIARFRREAQGLHKLNSPYVIKVWGIGETEDIHFIKLEYIDGESLRDFLDENLPVACETALIILHQIVKGLEAAHKKGIIHRDIKPENILINRKGRAKIADLGIAKFLESSTLTVDGAIMGTPWYLSPEQVEGGEVDSRTDIYSLGVMFFYMITGEYPFYGQTTQQLLYMRLRPRNNPPSPKKICEDVPSEVEHLAMKMMQKNRDQRYKNTTELKREIKRLLLNCIKISPEKTLNKLRRYEEEWQELLRESLEKGNLGDKDSFVPFATKLITNSSNFAQKLEGANLLKSVNYNISSLNEDVQIYYYLVMERYKALEDYDTDKVFVCIDEIYDMYESEKPERQKRLMSWLKENLSYYLINKNRTVRRTCIRILKKLYPNDNKTWELFDELHSFEDGKRLAAIEKLDSYNFDNDYAVDLLRGCLWEEGTKAKKKIIHALSQKDKDFYEIWVESIELFNPDPSVKRRALGNILKLQKEQIEWLRPIVLDLISDLNPMVIKDFFSKLDKQHQNSLHCMISMYFGRLLFDILAKNHREPETMQSLVIGFQSRANEEFGNLGPSANVESEDEVWKECWDSSEFLMDFSLEQWTSLSWEKQVEYAKAYQQWYAEQNGLQRDVEHVFEDVSFELVLIPPGRFLMGSAEDEEGRKSGEIQHIATVKRPVYVAKYPVTQRQWFKIMKSNPSHFQGDYLPVERVSWENAYSFCEKVGLRLVDEEQWEYACRSGTTSKNYWGNDVVEEYFWYQGNSEDKTHEVGKKKCNPFGLHDMIGNVWEWCVDTYSNYETKSTGNSAMLANKGVSQMLKAVRPVKVQRGGSWYDNIASCRSASRSGLGAKYSNKILGFRVAKNIN</sequence>
<evidence type="ECO:0000256" key="7">
    <source>
        <dbReference type="PROSITE-ProRule" id="PRU10141"/>
    </source>
</evidence>
<dbReference type="InterPro" id="IPR008271">
    <property type="entry name" value="Ser/Thr_kinase_AS"/>
</dbReference>
<dbReference type="FunFam" id="1.10.510.10:FF:000021">
    <property type="entry name" value="Serine/threonine protein kinase"/>
    <property type="match status" value="1"/>
</dbReference>
<dbReference type="InterPro" id="IPR000719">
    <property type="entry name" value="Prot_kinase_dom"/>
</dbReference>
<keyword evidence="3" id="KW-0808">Transferase</keyword>
<keyword evidence="4 7" id="KW-0547">Nucleotide-binding</keyword>
<dbReference type="GO" id="GO:0005524">
    <property type="term" value="F:ATP binding"/>
    <property type="evidence" value="ECO:0007669"/>
    <property type="project" value="UniProtKB-UniRule"/>
</dbReference>
<dbReference type="InterPro" id="IPR011009">
    <property type="entry name" value="Kinase-like_dom_sf"/>
</dbReference>
<gene>
    <name evidence="9" type="ORF">UABAM_00390</name>
</gene>
<dbReference type="InterPro" id="IPR017441">
    <property type="entry name" value="Protein_kinase_ATP_BS"/>
</dbReference>
<dbReference type="Pfam" id="PF00069">
    <property type="entry name" value="Pkinase"/>
    <property type="match status" value="1"/>
</dbReference>
<evidence type="ECO:0000256" key="2">
    <source>
        <dbReference type="ARBA" id="ARBA00022527"/>
    </source>
</evidence>
<keyword evidence="10" id="KW-1185">Reference proteome</keyword>
<dbReference type="InterPro" id="IPR016024">
    <property type="entry name" value="ARM-type_fold"/>
</dbReference>
<organism evidence="9 10">
    <name type="scientific">Uabimicrobium amorphum</name>
    <dbReference type="NCBI Taxonomy" id="2596890"/>
    <lineage>
        <taxon>Bacteria</taxon>
        <taxon>Pseudomonadati</taxon>
        <taxon>Planctomycetota</taxon>
        <taxon>Candidatus Uabimicrobiia</taxon>
        <taxon>Candidatus Uabimicrobiales</taxon>
        <taxon>Candidatus Uabimicrobiaceae</taxon>
        <taxon>Candidatus Uabimicrobium</taxon>
    </lineage>
</organism>
<evidence type="ECO:0000256" key="6">
    <source>
        <dbReference type="ARBA" id="ARBA00022840"/>
    </source>
</evidence>
<evidence type="ECO:0000256" key="5">
    <source>
        <dbReference type="ARBA" id="ARBA00022777"/>
    </source>
</evidence>
<dbReference type="AlphaFoldDB" id="A0A5S9II76"/>
<dbReference type="PROSITE" id="PS50011">
    <property type="entry name" value="PROTEIN_KINASE_DOM"/>
    <property type="match status" value="1"/>
</dbReference>
<dbReference type="SMART" id="SM00220">
    <property type="entry name" value="S_TKc"/>
    <property type="match status" value="1"/>
</dbReference>
<dbReference type="InterPro" id="IPR042095">
    <property type="entry name" value="SUMF_sf"/>
</dbReference>
<evidence type="ECO:0000313" key="9">
    <source>
        <dbReference type="EMBL" id="BBM82047.1"/>
    </source>
</evidence>
<reference evidence="9 10" key="1">
    <citation type="submission" date="2019-08" db="EMBL/GenBank/DDBJ databases">
        <title>Complete genome sequence of Candidatus Uab amorphum.</title>
        <authorList>
            <person name="Shiratori T."/>
            <person name="Suzuki S."/>
            <person name="Kakizawa Y."/>
            <person name="Ishida K."/>
        </authorList>
    </citation>
    <scope>NUCLEOTIDE SEQUENCE [LARGE SCALE GENOMIC DNA]</scope>
    <source>
        <strain evidence="9 10">SRT547</strain>
    </source>
</reference>